<dbReference type="Pfam" id="PF05046">
    <property type="entry name" value="Img2"/>
    <property type="match status" value="1"/>
</dbReference>
<reference evidence="8 9" key="1">
    <citation type="submission" date="2012-10" db="EMBL/GenBank/DDBJ databases">
        <title>Genome sequencing and analysis of entomopathogenic fungi Beauveria bassiana D1-5.</title>
        <authorList>
            <person name="Li Q."/>
            <person name="Wang L."/>
            <person name="Zhang Z."/>
            <person name="Wang Q."/>
            <person name="Ren J."/>
            <person name="Wang M."/>
            <person name="Xu W."/>
            <person name="Wang J."/>
            <person name="Lu Y."/>
            <person name="Du Q."/>
            <person name="Sun Z."/>
        </authorList>
    </citation>
    <scope>NUCLEOTIDE SEQUENCE [LARGE SCALE GENOMIC DNA]</scope>
    <source>
        <strain evidence="8 9">D1-5</strain>
    </source>
</reference>
<comment type="subcellular location">
    <subcellularLocation>
        <location evidence="1">Mitochondrion</location>
    </subcellularLocation>
</comment>
<dbReference type="GO" id="GO:0003735">
    <property type="term" value="F:structural constituent of ribosome"/>
    <property type="evidence" value="ECO:0007669"/>
    <property type="project" value="InterPro"/>
</dbReference>
<evidence type="ECO:0000256" key="3">
    <source>
        <dbReference type="ARBA" id="ARBA00022980"/>
    </source>
</evidence>
<comment type="similarity">
    <text evidence="2">Belongs to the mitochondrion-specific ribosomal protein mL49 family.</text>
</comment>
<evidence type="ECO:0000256" key="6">
    <source>
        <dbReference type="ARBA" id="ARBA00035191"/>
    </source>
</evidence>
<dbReference type="GO" id="GO:0005762">
    <property type="term" value="C:mitochondrial large ribosomal subunit"/>
    <property type="evidence" value="ECO:0007669"/>
    <property type="project" value="TreeGrafter"/>
</dbReference>
<keyword evidence="3" id="KW-0689">Ribosomal protein</keyword>
<comment type="caution">
    <text evidence="8">The sequence shown here is derived from an EMBL/GenBank/DDBJ whole genome shotgun (WGS) entry which is preliminary data.</text>
</comment>
<feature type="region of interest" description="Disordered" evidence="7">
    <location>
        <begin position="63"/>
        <end position="87"/>
    </location>
</feature>
<evidence type="ECO:0000313" key="9">
    <source>
        <dbReference type="Proteomes" id="UP000030106"/>
    </source>
</evidence>
<gene>
    <name evidence="8" type="ORF">BBAD15_g3752</name>
</gene>
<protein>
    <recommendedName>
        <fullName evidence="6">Large ribosomal subunit protein mL49</fullName>
    </recommendedName>
</protein>
<proteinExistence type="inferred from homology"/>
<evidence type="ECO:0000256" key="4">
    <source>
        <dbReference type="ARBA" id="ARBA00023128"/>
    </source>
</evidence>
<sequence>MIARLSQSLPCVRAALLAASPRQTLLPLHQTTSTLPLASLPCLLRNTYATAATAAAVARAAEKRSAPRSYTRAPTPPPTKTEPEQYKGSGYLVRRTASFQLPVYRKLKSGKTREVIIIKKVHGDRLRFLEDIKASLAVAPDRIRLNPTTQQIELQGDYYNKAKDWLVDNGF</sequence>
<accession>A0A0A2WCV8</accession>
<evidence type="ECO:0000256" key="1">
    <source>
        <dbReference type="ARBA" id="ARBA00004173"/>
    </source>
</evidence>
<dbReference type="AlphaFoldDB" id="A0A0A2WCV8"/>
<dbReference type="HOGENOM" id="CLU_121541_1_1_1"/>
<dbReference type="OrthoDB" id="19439at2759"/>
<dbReference type="eggNOG" id="KOG4034">
    <property type="taxonomic scope" value="Eukaryota"/>
</dbReference>
<dbReference type="STRING" id="1245745.A0A0A2WCV8"/>
<dbReference type="Proteomes" id="UP000030106">
    <property type="component" value="Unassembled WGS sequence"/>
</dbReference>
<organism evidence="8 9">
    <name type="scientific">Beauveria bassiana D1-5</name>
    <dbReference type="NCBI Taxonomy" id="1245745"/>
    <lineage>
        <taxon>Eukaryota</taxon>
        <taxon>Fungi</taxon>
        <taxon>Dikarya</taxon>
        <taxon>Ascomycota</taxon>
        <taxon>Pezizomycotina</taxon>
        <taxon>Sordariomycetes</taxon>
        <taxon>Hypocreomycetidae</taxon>
        <taxon>Hypocreales</taxon>
        <taxon>Cordycipitaceae</taxon>
        <taxon>Beauveria</taxon>
    </lineage>
</organism>
<evidence type="ECO:0000313" key="8">
    <source>
        <dbReference type="EMBL" id="KGQ10899.1"/>
    </source>
</evidence>
<keyword evidence="4" id="KW-0496">Mitochondrion</keyword>
<dbReference type="InterPro" id="IPR007740">
    <property type="entry name" value="Ribosomal_mL49"/>
</dbReference>
<evidence type="ECO:0000256" key="5">
    <source>
        <dbReference type="ARBA" id="ARBA00023274"/>
    </source>
</evidence>
<dbReference type="PANTHER" id="PTHR13477:SF0">
    <property type="entry name" value="LARGE RIBOSOMAL SUBUNIT PROTEIN ML49"/>
    <property type="match status" value="1"/>
</dbReference>
<dbReference type="Gene3D" id="3.30.780.10">
    <property type="entry name" value="SUI1-like domain"/>
    <property type="match status" value="1"/>
</dbReference>
<dbReference type="EMBL" id="ANFO01000263">
    <property type="protein sequence ID" value="KGQ10899.1"/>
    <property type="molecule type" value="Genomic_DNA"/>
</dbReference>
<evidence type="ECO:0000256" key="7">
    <source>
        <dbReference type="SAM" id="MobiDB-lite"/>
    </source>
</evidence>
<dbReference type="PANTHER" id="PTHR13477">
    <property type="entry name" value="MITOCHONDRIAL 39S RIBOSOMAL PROTEIN L49"/>
    <property type="match status" value="1"/>
</dbReference>
<evidence type="ECO:0000256" key="2">
    <source>
        <dbReference type="ARBA" id="ARBA00005677"/>
    </source>
</evidence>
<keyword evidence="5" id="KW-0687">Ribonucleoprotein</keyword>
<name>A0A0A2WCV8_BEABA</name>
<dbReference type="GO" id="GO:0006412">
    <property type="term" value="P:translation"/>
    <property type="evidence" value="ECO:0007669"/>
    <property type="project" value="InterPro"/>
</dbReference>